<dbReference type="GO" id="GO:0009143">
    <property type="term" value="P:nucleoside triphosphate catabolic process"/>
    <property type="evidence" value="ECO:0007669"/>
    <property type="project" value="InterPro"/>
</dbReference>
<keyword evidence="2" id="KW-1185">Reference proteome</keyword>
<dbReference type="AlphaFoldDB" id="A0A2N8K9U3"/>
<dbReference type="PANTHER" id="PTHR46523:SF1">
    <property type="entry name" value="DCTP PYROPHOSPHATASE 1"/>
    <property type="match status" value="1"/>
</dbReference>
<dbReference type="SUPFAM" id="SSF101386">
    <property type="entry name" value="all-alpha NTP pyrophosphatases"/>
    <property type="match status" value="1"/>
</dbReference>
<dbReference type="InterPro" id="IPR052555">
    <property type="entry name" value="dCTP_Pyrophosphatase"/>
</dbReference>
<dbReference type="PIRSF" id="PIRSF029826">
    <property type="entry name" value="UCP029826_pph"/>
    <property type="match status" value="1"/>
</dbReference>
<evidence type="ECO:0000313" key="1">
    <source>
        <dbReference type="EMBL" id="PND30207.1"/>
    </source>
</evidence>
<dbReference type="Proteomes" id="UP000235994">
    <property type="component" value="Unassembled WGS sequence"/>
</dbReference>
<organism evidence="1 2">
    <name type="scientific">Achromobacter pulmonis</name>
    <dbReference type="NCBI Taxonomy" id="1389932"/>
    <lineage>
        <taxon>Bacteria</taxon>
        <taxon>Pseudomonadati</taxon>
        <taxon>Pseudomonadota</taxon>
        <taxon>Betaproteobacteria</taxon>
        <taxon>Burkholderiales</taxon>
        <taxon>Alcaligenaceae</taxon>
        <taxon>Achromobacter</taxon>
    </lineage>
</organism>
<sequence length="116" mass="13298">MTDTLQHLSQQQREFANERDWEQFHSPKNLASALIVEAGELLEHFQWMTEEQSRALSPEKREAVGYEIADVLLYLVQLSNVLGIDPVKAAQAKIRINAQKYPVSRAKGSSRKYDQI</sequence>
<dbReference type="Pfam" id="PF12643">
    <property type="entry name" value="MazG-like"/>
    <property type="match status" value="1"/>
</dbReference>
<dbReference type="RefSeq" id="WP_102775917.1">
    <property type="nucleotide sequence ID" value="NZ_POQS01000010.1"/>
</dbReference>
<keyword evidence="1" id="KW-0378">Hydrolase</keyword>
<dbReference type="EMBL" id="POQS01000010">
    <property type="protein sequence ID" value="PND30207.1"/>
    <property type="molecule type" value="Genomic_DNA"/>
</dbReference>
<dbReference type="CDD" id="cd11537">
    <property type="entry name" value="NTP-PPase_RS21-C6_like"/>
    <property type="match status" value="1"/>
</dbReference>
<gene>
    <name evidence="1" type="ORF">C1I89_30030</name>
</gene>
<comment type="caution">
    <text evidence="1">The sequence shown here is derived from an EMBL/GenBank/DDBJ whole genome shotgun (WGS) entry which is preliminary data.</text>
</comment>
<dbReference type="InterPro" id="IPR025984">
    <property type="entry name" value="DCTPP"/>
</dbReference>
<dbReference type="GO" id="GO:0047429">
    <property type="term" value="F:nucleoside triphosphate diphosphatase activity"/>
    <property type="evidence" value="ECO:0007669"/>
    <property type="project" value="InterPro"/>
</dbReference>
<protein>
    <submittedName>
        <fullName evidence="1">Nucleotide pyrophosphohydrolase</fullName>
    </submittedName>
</protein>
<reference evidence="1 2" key="1">
    <citation type="submission" date="2018-01" db="EMBL/GenBank/DDBJ databases">
        <title>The draft genome of an aniline degradation strain ANB-1.</title>
        <authorList>
            <person name="Zhang L."/>
            <person name="Jiang J."/>
        </authorList>
    </citation>
    <scope>NUCLEOTIDE SEQUENCE [LARGE SCALE GENOMIC DNA]</scope>
    <source>
        <strain evidence="1 2">ANB-1</strain>
    </source>
</reference>
<name>A0A2N8K9U3_9BURK</name>
<evidence type="ECO:0000313" key="2">
    <source>
        <dbReference type="Proteomes" id="UP000235994"/>
    </source>
</evidence>
<proteinExistence type="predicted"/>
<dbReference type="Gene3D" id="1.10.287.1080">
    <property type="entry name" value="MazG-like"/>
    <property type="match status" value="1"/>
</dbReference>
<dbReference type="PANTHER" id="PTHR46523">
    <property type="entry name" value="DCTP PYROPHOSPHATASE 1"/>
    <property type="match status" value="1"/>
</dbReference>
<accession>A0A2N8K9U3</accession>